<reference evidence="1" key="1">
    <citation type="journal article" date="2019" name="bioRxiv">
        <title>The Genome of the Zebra Mussel, Dreissena polymorpha: A Resource for Invasive Species Research.</title>
        <authorList>
            <person name="McCartney M.A."/>
            <person name="Auch B."/>
            <person name="Kono T."/>
            <person name="Mallez S."/>
            <person name="Zhang Y."/>
            <person name="Obille A."/>
            <person name="Becker A."/>
            <person name="Abrahante J.E."/>
            <person name="Garbe J."/>
            <person name="Badalamenti J.P."/>
            <person name="Herman A."/>
            <person name="Mangelson H."/>
            <person name="Liachko I."/>
            <person name="Sullivan S."/>
            <person name="Sone E.D."/>
            <person name="Koren S."/>
            <person name="Silverstein K.A.T."/>
            <person name="Beckman K.B."/>
            <person name="Gohl D.M."/>
        </authorList>
    </citation>
    <scope>NUCLEOTIDE SEQUENCE</scope>
    <source>
        <strain evidence="1">Duluth1</strain>
        <tissue evidence="1">Whole animal</tissue>
    </source>
</reference>
<evidence type="ECO:0000313" key="1">
    <source>
        <dbReference type="EMBL" id="KAH3707718.1"/>
    </source>
</evidence>
<sequence>MGSTESKTEQIIEGYRMDVARRPTYSYTTRFGQNSLQNSSDKSLQRINSILSGIKVCRSDAITLENTLRWEHFQYWQEACEIIDYRGYSTLELDSLITDMSKVLDKNWILKLNGIRFCEDLEVRKFEFILGNCLSTGNLKFGTVVMTKIGDFVNTVCCVYYLNFSVAPEVVSMKTKTYCLGIETKTETKSWRNPRSLGFVTQQSLVNFCRLKALDEFHKQGIVSSINDVSSITDDEK</sequence>
<reference evidence="1" key="2">
    <citation type="submission" date="2020-11" db="EMBL/GenBank/DDBJ databases">
        <authorList>
            <person name="McCartney M.A."/>
            <person name="Auch B."/>
            <person name="Kono T."/>
            <person name="Mallez S."/>
            <person name="Becker A."/>
            <person name="Gohl D.M."/>
            <person name="Silverstein K.A.T."/>
            <person name="Koren S."/>
            <person name="Bechman K.B."/>
            <person name="Herman A."/>
            <person name="Abrahante J.E."/>
            <person name="Garbe J."/>
        </authorList>
    </citation>
    <scope>NUCLEOTIDE SEQUENCE</scope>
    <source>
        <strain evidence="1">Duluth1</strain>
        <tissue evidence="1">Whole animal</tissue>
    </source>
</reference>
<comment type="caution">
    <text evidence="1">The sequence shown here is derived from an EMBL/GenBank/DDBJ whole genome shotgun (WGS) entry which is preliminary data.</text>
</comment>
<dbReference type="Proteomes" id="UP000828390">
    <property type="component" value="Unassembled WGS sequence"/>
</dbReference>
<keyword evidence="2" id="KW-1185">Reference proteome</keyword>
<organism evidence="1 2">
    <name type="scientific">Dreissena polymorpha</name>
    <name type="common">Zebra mussel</name>
    <name type="synonym">Mytilus polymorpha</name>
    <dbReference type="NCBI Taxonomy" id="45954"/>
    <lineage>
        <taxon>Eukaryota</taxon>
        <taxon>Metazoa</taxon>
        <taxon>Spiralia</taxon>
        <taxon>Lophotrochozoa</taxon>
        <taxon>Mollusca</taxon>
        <taxon>Bivalvia</taxon>
        <taxon>Autobranchia</taxon>
        <taxon>Heteroconchia</taxon>
        <taxon>Euheterodonta</taxon>
        <taxon>Imparidentia</taxon>
        <taxon>Neoheterodontei</taxon>
        <taxon>Myida</taxon>
        <taxon>Dreissenoidea</taxon>
        <taxon>Dreissenidae</taxon>
        <taxon>Dreissena</taxon>
    </lineage>
</organism>
<protein>
    <submittedName>
        <fullName evidence="1">Uncharacterized protein</fullName>
    </submittedName>
</protein>
<gene>
    <name evidence="1" type="ORF">DPMN_067129</name>
</gene>
<evidence type="ECO:0000313" key="2">
    <source>
        <dbReference type="Proteomes" id="UP000828390"/>
    </source>
</evidence>
<accession>A0A9D4BVL4</accession>
<name>A0A9D4BVL4_DREPO</name>
<dbReference type="AlphaFoldDB" id="A0A9D4BVL4"/>
<proteinExistence type="predicted"/>
<dbReference type="EMBL" id="JAIWYP010000014">
    <property type="protein sequence ID" value="KAH3707718.1"/>
    <property type="molecule type" value="Genomic_DNA"/>
</dbReference>